<dbReference type="RefSeq" id="WP_227320195.1">
    <property type="nucleotide sequence ID" value="NZ_JAESVB010000002.1"/>
</dbReference>
<dbReference type="SUPFAM" id="SSF53822">
    <property type="entry name" value="Periplasmic binding protein-like I"/>
    <property type="match status" value="1"/>
</dbReference>
<comment type="caution">
    <text evidence="4">The sequence shown here is derived from an EMBL/GenBank/DDBJ whole genome shotgun (WGS) entry which is preliminary data.</text>
</comment>
<evidence type="ECO:0000256" key="1">
    <source>
        <dbReference type="ARBA" id="ARBA00004418"/>
    </source>
</evidence>
<comment type="similarity">
    <text evidence="2">Belongs to the bacterial solute-binding protein 2 family.</text>
</comment>
<dbReference type="AlphaFoldDB" id="A0A963YPW8"/>
<dbReference type="InterPro" id="IPR025997">
    <property type="entry name" value="SBP_2_dom"/>
</dbReference>
<evidence type="ECO:0000259" key="3">
    <source>
        <dbReference type="Pfam" id="PF13407"/>
    </source>
</evidence>
<dbReference type="GO" id="GO:0030288">
    <property type="term" value="C:outer membrane-bounded periplasmic space"/>
    <property type="evidence" value="ECO:0007669"/>
    <property type="project" value="TreeGrafter"/>
</dbReference>
<feature type="domain" description="Periplasmic binding protein" evidence="3">
    <location>
        <begin position="40"/>
        <end position="296"/>
    </location>
</feature>
<evidence type="ECO:0000313" key="5">
    <source>
        <dbReference type="Proteomes" id="UP000708298"/>
    </source>
</evidence>
<dbReference type="Proteomes" id="UP000708298">
    <property type="component" value="Unassembled WGS sequence"/>
</dbReference>
<sequence>MTKIINPIVSRRQMGGLVLGGVAAAALPRASFADTEKVMATVVKIQGVPWFNFLQKGLIEGGEKFHLNTSMVGPVTVDPAQQVRLVEDQIAKKVDVLGLVPLDVKVLAPVLARAQAAGIIVITQEGPNQDGRTWDVELLDSVVFGEMQMKALAKDMGETGEYVIYVGTLTTPLHNKWADAAIAYQQKNYPNMKLATSRFPGADEIDTSEQVTREVLQGYPNVRGILGFGSNGPIGSGNVVKQRHLQKKISIVGTIIPSQGKPLIDAGVIRQGFLWSPKDAGYAMVAVASLQLQGTKFETGMDIPGMGKATVDAANKLISVDRILSFDKSNIDATIAATGL</sequence>
<accession>A0A963YPW8</accession>
<evidence type="ECO:0000256" key="2">
    <source>
        <dbReference type="ARBA" id="ARBA00007639"/>
    </source>
</evidence>
<dbReference type="InterPro" id="IPR028082">
    <property type="entry name" value="Peripla_BP_I"/>
</dbReference>
<organism evidence="4 5">
    <name type="scientific">Acidisoma silvae</name>
    <dbReference type="NCBI Taxonomy" id="2802396"/>
    <lineage>
        <taxon>Bacteria</taxon>
        <taxon>Pseudomonadati</taxon>
        <taxon>Pseudomonadota</taxon>
        <taxon>Alphaproteobacteria</taxon>
        <taxon>Acetobacterales</taxon>
        <taxon>Acidocellaceae</taxon>
        <taxon>Acidisoma</taxon>
    </lineage>
</organism>
<reference evidence="4" key="1">
    <citation type="journal article" date="2021" name="Microorganisms">
        <title>Acidisoma silvae sp. nov. and Acidisomacellulosilytica sp. nov., Two Acidophilic Bacteria Isolated from Decaying Wood, Hydrolyzing Cellulose and Producing Poly-3-hydroxybutyrate.</title>
        <authorList>
            <person name="Mieszkin S."/>
            <person name="Pouder E."/>
            <person name="Uroz S."/>
            <person name="Simon-Colin C."/>
            <person name="Alain K."/>
        </authorList>
    </citation>
    <scope>NUCLEOTIDE SEQUENCE</scope>
    <source>
        <strain evidence="4">HW T2.11</strain>
    </source>
</reference>
<dbReference type="PANTHER" id="PTHR30036">
    <property type="entry name" value="D-XYLOSE-BINDING PERIPLASMIC PROTEIN"/>
    <property type="match status" value="1"/>
</dbReference>
<dbReference type="Gene3D" id="3.40.50.2300">
    <property type="match status" value="2"/>
</dbReference>
<gene>
    <name evidence="4" type="ORF">ASILVAE211_04940</name>
</gene>
<dbReference type="Pfam" id="PF13407">
    <property type="entry name" value="Peripla_BP_4"/>
    <property type="match status" value="1"/>
</dbReference>
<comment type="subcellular location">
    <subcellularLocation>
        <location evidence="1">Periplasm</location>
    </subcellularLocation>
</comment>
<protein>
    <submittedName>
        <fullName evidence="4">Substrate-binding domain-containing protein</fullName>
    </submittedName>
</protein>
<dbReference type="PANTHER" id="PTHR30036:SF7">
    <property type="entry name" value="ABC TRANSPORTER PERIPLASMIC-BINDING PROTEIN YPHF"/>
    <property type="match status" value="1"/>
</dbReference>
<dbReference type="InterPro" id="IPR050555">
    <property type="entry name" value="Bact_Solute-Bind_Prot2"/>
</dbReference>
<dbReference type="EMBL" id="JAESVB010000002">
    <property type="protein sequence ID" value="MCB8874523.1"/>
    <property type="molecule type" value="Genomic_DNA"/>
</dbReference>
<proteinExistence type="inferred from homology"/>
<evidence type="ECO:0000313" key="4">
    <source>
        <dbReference type="EMBL" id="MCB8874523.1"/>
    </source>
</evidence>
<name>A0A963YPW8_9PROT</name>
<dbReference type="GO" id="GO:0030246">
    <property type="term" value="F:carbohydrate binding"/>
    <property type="evidence" value="ECO:0007669"/>
    <property type="project" value="TreeGrafter"/>
</dbReference>
<reference evidence="4" key="2">
    <citation type="submission" date="2021-01" db="EMBL/GenBank/DDBJ databases">
        <authorList>
            <person name="Mieszkin S."/>
            <person name="Pouder E."/>
            <person name="Alain K."/>
        </authorList>
    </citation>
    <scope>NUCLEOTIDE SEQUENCE</scope>
    <source>
        <strain evidence="4">HW T2.11</strain>
    </source>
</reference>
<keyword evidence="5" id="KW-1185">Reference proteome</keyword>